<dbReference type="GO" id="GO:0052689">
    <property type="term" value="F:carboxylic ester hydrolase activity"/>
    <property type="evidence" value="ECO:0007669"/>
    <property type="project" value="UniProtKB-KW"/>
</dbReference>
<comment type="similarity">
    <text evidence="1">Belongs to the cutinase family.</text>
</comment>
<evidence type="ECO:0000313" key="6">
    <source>
        <dbReference type="EMBL" id="RDI68197.1"/>
    </source>
</evidence>
<dbReference type="InterPro" id="IPR000675">
    <property type="entry name" value="Cutinase/axe"/>
</dbReference>
<dbReference type="PANTHER" id="PTHR33630:SF9">
    <property type="entry name" value="CUTINASE 4"/>
    <property type="match status" value="1"/>
</dbReference>
<dbReference type="InterPro" id="IPR029058">
    <property type="entry name" value="AB_hydrolase_fold"/>
</dbReference>
<keyword evidence="5" id="KW-0732">Signal</keyword>
<proteinExistence type="inferred from homology"/>
<organism evidence="6 7">
    <name type="scientific">Nocardia pseudobrasiliensis</name>
    <dbReference type="NCBI Taxonomy" id="45979"/>
    <lineage>
        <taxon>Bacteria</taxon>
        <taxon>Bacillati</taxon>
        <taxon>Actinomycetota</taxon>
        <taxon>Actinomycetes</taxon>
        <taxon>Mycobacteriales</taxon>
        <taxon>Nocardiaceae</taxon>
        <taxon>Nocardia</taxon>
    </lineage>
</organism>
<keyword evidence="4" id="KW-1015">Disulfide bond</keyword>
<dbReference type="SUPFAM" id="SSF53474">
    <property type="entry name" value="alpha/beta-Hydrolases"/>
    <property type="match status" value="1"/>
</dbReference>
<comment type="caution">
    <text evidence="6">The sequence shown here is derived from an EMBL/GenBank/DDBJ whole genome shotgun (WGS) entry which is preliminary data.</text>
</comment>
<dbReference type="RefSeq" id="WP_067992922.1">
    <property type="nucleotide sequence ID" value="NZ_QQBC01000002.1"/>
</dbReference>
<dbReference type="Proteomes" id="UP000254869">
    <property type="component" value="Unassembled WGS sequence"/>
</dbReference>
<dbReference type="EMBL" id="QQBC01000002">
    <property type="protein sequence ID" value="RDI68197.1"/>
    <property type="molecule type" value="Genomic_DNA"/>
</dbReference>
<dbReference type="Gene3D" id="3.40.50.1820">
    <property type="entry name" value="alpha/beta hydrolase"/>
    <property type="match status" value="1"/>
</dbReference>
<evidence type="ECO:0000256" key="4">
    <source>
        <dbReference type="ARBA" id="ARBA00023157"/>
    </source>
</evidence>
<dbReference type="SMART" id="SM01110">
    <property type="entry name" value="Cutinase"/>
    <property type="match status" value="1"/>
</dbReference>
<evidence type="ECO:0000256" key="3">
    <source>
        <dbReference type="ARBA" id="ARBA00022801"/>
    </source>
</evidence>
<evidence type="ECO:0000256" key="5">
    <source>
        <dbReference type="SAM" id="SignalP"/>
    </source>
</evidence>
<dbReference type="AlphaFoldDB" id="A0A370IBW4"/>
<evidence type="ECO:0000256" key="1">
    <source>
        <dbReference type="ARBA" id="ARBA00007534"/>
    </source>
</evidence>
<feature type="signal peptide" evidence="5">
    <location>
        <begin position="1"/>
        <end position="23"/>
    </location>
</feature>
<keyword evidence="7" id="KW-1185">Reference proteome</keyword>
<dbReference type="STRING" id="1210086.GCA_001613105_01174"/>
<gene>
    <name evidence="6" type="ORF">DFR76_102598</name>
</gene>
<dbReference type="PANTHER" id="PTHR33630">
    <property type="entry name" value="CUTINASE RV1984C-RELATED-RELATED"/>
    <property type="match status" value="1"/>
</dbReference>
<feature type="chain" id="PRO_5016878027" evidence="5">
    <location>
        <begin position="24"/>
        <end position="300"/>
    </location>
</feature>
<protein>
    <submittedName>
        <fullName evidence="6">Cutinase</fullName>
    </submittedName>
</protein>
<evidence type="ECO:0000256" key="2">
    <source>
        <dbReference type="ARBA" id="ARBA00022487"/>
    </source>
</evidence>
<accession>A0A370IBW4</accession>
<sequence length="300" mass="31209">MRGIRAAAMLAAAASLTVGMVWAGAPARAERPCPGLYVVAVPGTWETSDQNSGDAPRGMLALATDGLPDSVRTDFVNYAATAFPWEREVYGHSKVEAVGRARQLVVAMARRCASTRIALVGYSQGADAAGDLAALIGSGSGGVSPDRIAGVGLISDPQRAPHDLLVGPPVPGSGIGGPRPGGFGALTARTHTICAVGDLYCATPSNDFVARFAGLAVQASGLDPADLVRYETETQTLIADLMAHGGLPTLEDQLSYRGFQQVAQQLQTFYGSEVHVNYPHYDVGGESATGWMHNWLASMA</sequence>
<dbReference type="Pfam" id="PF01083">
    <property type="entry name" value="Cutinase"/>
    <property type="match status" value="1"/>
</dbReference>
<reference evidence="6 7" key="1">
    <citation type="submission" date="2018-07" db="EMBL/GenBank/DDBJ databases">
        <title>Genomic Encyclopedia of Type Strains, Phase IV (KMG-IV): sequencing the most valuable type-strain genomes for metagenomic binning, comparative biology and taxonomic classification.</title>
        <authorList>
            <person name="Goeker M."/>
        </authorList>
    </citation>
    <scope>NUCLEOTIDE SEQUENCE [LARGE SCALE GENOMIC DNA]</scope>
    <source>
        <strain evidence="6 7">DSM 44290</strain>
    </source>
</reference>
<keyword evidence="3" id="KW-0378">Hydrolase</keyword>
<evidence type="ECO:0000313" key="7">
    <source>
        <dbReference type="Proteomes" id="UP000254869"/>
    </source>
</evidence>
<name>A0A370IBW4_9NOCA</name>
<keyword evidence="2" id="KW-0719">Serine esterase</keyword>